<keyword evidence="3" id="KW-0238">DNA-binding</keyword>
<proteinExistence type="inferred from homology"/>
<dbReference type="InterPro" id="IPR044946">
    <property type="entry name" value="Restrct_endonuc_typeI_TRD_sf"/>
</dbReference>
<dbReference type="OrthoDB" id="164285at2"/>
<dbReference type="CDD" id="cd17246">
    <property type="entry name" value="RMtype1_S_SonII-TRD2-CR2_like"/>
    <property type="match status" value="1"/>
</dbReference>
<protein>
    <recommendedName>
        <fullName evidence="4">Type I restriction modification DNA specificity domain-containing protein</fullName>
    </recommendedName>
</protein>
<evidence type="ECO:0000313" key="5">
    <source>
        <dbReference type="EMBL" id="OCX22234.1"/>
    </source>
</evidence>
<dbReference type="Gene3D" id="3.90.220.20">
    <property type="entry name" value="DNA methylase specificity domains"/>
    <property type="match status" value="2"/>
</dbReference>
<evidence type="ECO:0000313" key="6">
    <source>
        <dbReference type="Proteomes" id="UP000094412"/>
    </source>
</evidence>
<reference evidence="5 6" key="1">
    <citation type="submission" date="2016-08" db="EMBL/GenBank/DDBJ databases">
        <title>Whole genome sequence of Mesorhizobium sp. strain UASWS1009 isolated from industrial sewage.</title>
        <authorList>
            <person name="Crovadore J."/>
            <person name="Calmin G."/>
            <person name="Chablais R."/>
            <person name="Cochard B."/>
            <person name="Lefort F."/>
        </authorList>
    </citation>
    <scope>NUCLEOTIDE SEQUENCE [LARGE SCALE GENOMIC DNA]</scope>
    <source>
        <strain evidence="5 6">UASWS1009</strain>
    </source>
</reference>
<organism evidence="5 6">
    <name type="scientific">Mesorhizobium hungaricum</name>
    <dbReference type="NCBI Taxonomy" id="1566387"/>
    <lineage>
        <taxon>Bacteria</taxon>
        <taxon>Pseudomonadati</taxon>
        <taxon>Pseudomonadota</taxon>
        <taxon>Alphaproteobacteria</taxon>
        <taxon>Hyphomicrobiales</taxon>
        <taxon>Phyllobacteriaceae</taxon>
        <taxon>Mesorhizobium</taxon>
    </lineage>
</organism>
<dbReference type="SUPFAM" id="SSF116734">
    <property type="entry name" value="DNA methylase specificity domain"/>
    <property type="match status" value="2"/>
</dbReference>
<evidence type="ECO:0000256" key="2">
    <source>
        <dbReference type="ARBA" id="ARBA00022747"/>
    </source>
</evidence>
<keyword evidence="6" id="KW-1185">Reference proteome</keyword>
<gene>
    <name evidence="5" type="ORF">QV13_06705</name>
</gene>
<dbReference type="Proteomes" id="UP000094412">
    <property type="component" value="Unassembled WGS sequence"/>
</dbReference>
<dbReference type="InterPro" id="IPR000055">
    <property type="entry name" value="Restrct_endonuc_typeI_TRD"/>
</dbReference>
<dbReference type="PANTHER" id="PTHR43140">
    <property type="entry name" value="TYPE-1 RESTRICTION ENZYME ECOKI SPECIFICITY PROTEIN"/>
    <property type="match status" value="1"/>
</dbReference>
<dbReference type="STRING" id="1566387.QV13_06705"/>
<keyword evidence="2" id="KW-0680">Restriction system</keyword>
<evidence type="ECO:0000256" key="1">
    <source>
        <dbReference type="ARBA" id="ARBA00010923"/>
    </source>
</evidence>
<dbReference type="EMBL" id="MDEO01000027">
    <property type="protein sequence ID" value="OCX22234.1"/>
    <property type="molecule type" value="Genomic_DNA"/>
</dbReference>
<dbReference type="GO" id="GO:0003677">
    <property type="term" value="F:DNA binding"/>
    <property type="evidence" value="ECO:0007669"/>
    <property type="project" value="UniProtKB-KW"/>
</dbReference>
<dbReference type="REBASE" id="171934">
    <property type="entry name" value="S.Mhu1009ORF6710P"/>
</dbReference>
<accession>A0A1C2E5G5</accession>
<sequence length="794" mass="86694">MNAERLLQHYEKIADAPEAIARLRRFVLDLAVRGKLVPQDAKDEPASELLTRIEKAKARLVKAGELRKPRDLDSGGDVNKAYSIPSTWRWVRLDGVGAIVGGGTPSASDAYNFAEPGEGVPWLTPADLGGYSKLYISRGSRDLSETGARTSSATLMPKGTVLFTSRAPIGYVAIAANPISTNQGFKSIVPYVADCSRFIATAMKAFAPEIDAKAPGTTFKEVSGKVVAAVPFPLPPLAEQHRIVAKVDELMDLCERLETARAGREAVRDRLAAANLARFNAPDPETFRNDARFALDALPALTTRPDQIKDLRRTILNLAVRGKLVPQDPNDEPGSELLKLIATEIATYGEANCIGTVQTDLIADEKLPFAAPTGWEWTRLSTLFKVITDGDHQPPPKADTGVAFLTIGNITSGRLDFTGCRLVPEAYFKSLAPYRTPAKSDILYTVVGATYGRPALVETERPFCVQRHIAILKPVEAMSVRFLMTLLASPLIYDQATNSITGTAQPTIGLRPLRNFLAPLPPLAEQHRIVAKVGALMALCDRLEASLTATVATRRRLLDALLAEALAPADASLSGVSDRQTVATVSGDPEKVIFAERSAYILSLAYERHRFARRERTFGHVKAQKILHLVEAEAGFDLGRAPIRDAAGPNDFKHMLAVEQWARGHERFVFETNGAGYLLRQLSNFDKSLKTEHGPDPHTRAIATRLIDILVPMDTRQAEIFATVYSAWNNLLIEGKAPTDTEIVCAARDDWHPDKLKLPAGEFFAALAKLRLEGIVPKGTGKFVHGPYQKALFN</sequence>
<name>A0A1C2E5G5_9HYPH</name>
<dbReference type="AlphaFoldDB" id="A0A1C2E5G5"/>
<comment type="similarity">
    <text evidence="1">Belongs to the type-I restriction system S methylase family.</text>
</comment>
<dbReference type="InterPro" id="IPR051212">
    <property type="entry name" value="Type-I_RE_S_subunit"/>
</dbReference>
<feature type="domain" description="Type I restriction modification DNA specificity" evidence="4">
    <location>
        <begin position="85"/>
        <end position="259"/>
    </location>
</feature>
<dbReference type="Pfam" id="PF01420">
    <property type="entry name" value="Methylase_S"/>
    <property type="match status" value="2"/>
</dbReference>
<dbReference type="GO" id="GO:0009307">
    <property type="term" value="P:DNA restriction-modification system"/>
    <property type="evidence" value="ECO:0007669"/>
    <property type="project" value="UniProtKB-KW"/>
</dbReference>
<evidence type="ECO:0000259" key="4">
    <source>
        <dbReference type="Pfam" id="PF01420"/>
    </source>
</evidence>
<feature type="domain" description="Type I restriction modification DNA specificity" evidence="4">
    <location>
        <begin position="397"/>
        <end position="549"/>
    </location>
</feature>
<dbReference type="CDD" id="cd17273">
    <property type="entry name" value="RMtype1_S_EcoJA69PI-TRD1-CR1_like"/>
    <property type="match status" value="1"/>
</dbReference>
<comment type="caution">
    <text evidence="5">The sequence shown here is derived from an EMBL/GenBank/DDBJ whole genome shotgun (WGS) entry which is preliminary data.</text>
</comment>
<evidence type="ECO:0000256" key="3">
    <source>
        <dbReference type="ARBA" id="ARBA00023125"/>
    </source>
</evidence>
<dbReference type="PANTHER" id="PTHR43140:SF1">
    <property type="entry name" value="TYPE I RESTRICTION ENZYME ECOKI SPECIFICITY SUBUNIT"/>
    <property type="match status" value="1"/>
</dbReference>